<dbReference type="EMBL" id="CADEAL010004088">
    <property type="protein sequence ID" value="CAB1451403.1"/>
    <property type="molecule type" value="Genomic_DNA"/>
</dbReference>
<evidence type="ECO:0000313" key="3">
    <source>
        <dbReference type="Proteomes" id="UP001153269"/>
    </source>
</evidence>
<evidence type="ECO:0000313" key="2">
    <source>
        <dbReference type="EMBL" id="CAB1451403.1"/>
    </source>
</evidence>
<accession>A0A9N7VLH9</accession>
<feature type="region of interest" description="Disordered" evidence="1">
    <location>
        <begin position="115"/>
        <end position="155"/>
    </location>
</feature>
<sequence>MKKINPPPPHPPLLLRTVRRFVNVTHARIYWRVALIQTDSGVRVSGIVVIVPPGNPRDRPRGVSPVCAGHGARRTGVCERRRREPGSVLSEDRTLRAGRTALLIVLVSPGRDAPGQCDQSEACQAGGQRLSVQDPPPPSLSSRLKAPSVSIYTLT</sequence>
<dbReference type="AlphaFoldDB" id="A0A9N7VLH9"/>
<evidence type="ECO:0000256" key="1">
    <source>
        <dbReference type="SAM" id="MobiDB-lite"/>
    </source>
</evidence>
<proteinExistence type="predicted"/>
<keyword evidence="3" id="KW-1185">Reference proteome</keyword>
<comment type="caution">
    <text evidence="2">The sequence shown here is derived from an EMBL/GenBank/DDBJ whole genome shotgun (WGS) entry which is preliminary data.</text>
</comment>
<dbReference type="Proteomes" id="UP001153269">
    <property type="component" value="Unassembled WGS sequence"/>
</dbReference>
<protein>
    <submittedName>
        <fullName evidence="2">Uncharacterized protein</fullName>
    </submittedName>
</protein>
<name>A0A9N7VLH9_PLEPL</name>
<organism evidence="2 3">
    <name type="scientific">Pleuronectes platessa</name>
    <name type="common">European plaice</name>
    <dbReference type="NCBI Taxonomy" id="8262"/>
    <lineage>
        <taxon>Eukaryota</taxon>
        <taxon>Metazoa</taxon>
        <taxon>Chordata</taxon>
        <taxon>Craniata</taxon>
        <taxon>Vertebrata</taxon>
        <taxon>Euteleostomi</taxon>
        <taxon>Actinopterygii</taxon>
        <taxon>Neopterygii</taxon>
        <taxon>Teleostei</taxon>
        <taxon>Neoteleostei</taxon>
        <taxon>Acanthomorphata</taxon>
        <taxon>Carangaria</taxon>
        <taxon>Pleuronectiformes</taxon>
        <taxon>Pleuronectoidei</taxon>
        <taxon>Pleuronectidae</taxon>
        <taxon>Pleuronectes</taxon>
    </lineage>
</organism>
<gene>
    <name evidence="2" type="ORF">PLEPLA_LOCUS39097</name>
</gene>
<reference evidence="2" key="1">
    <citation type="submission" date="2020-03" db="EMBL/GenBank/DDBJ databases">
        <authorList>
            <person name="Weist P."/>
        </authorList>
    </citation>
    <scope>NUCLEOTIDE SEQUENCE</scope>
</reference>